<feature type="region of interest" description="Disordered" evidence="1">
    <location>
        <begin position="92"/>
        <end position="122"/>
    </location>
</feature>
<dbReference type="InterPro" id="IPR004676">
    <property type="entry name" value="Cd-R_transporter"/>
</dbReference>
<proteinExistence type="predicted"/>
<sequence>MAAVFFTSIAAFISTNLDDILMLTLFFAQAKGRKGALKVVAGQYIGMGCLAALSILGALGTQLVPQRYVGLLGFVPLCLGIKAWMDYRSQRDQSSQSDRSSRKDQSSQGNKSRQEEETSETPGIGSISVALVTMANGGDNIGVYIPVFSGYSAGELAEALAVFAMMTALWCRLGYSLGNHPGIKEKIERYQHILVPLILSALGVIILAKSLKIP</sequence>
<dbReference type="EMBL" id="DVFT01000171">
    <property type="protein sequence ID" value="HIQ97195.1"/>
    <property type="molecule type" value="Genomic_DNA"/>
</dbReference>
<keyword evidence="2" id="KW-0472">Membrane</keyword>
<comment type="caution">
    <text evidence="3">The sequence shown here is derived from an EMBL/GenBank/DDBJ whole genome shotgun (WGS) entry which is preliminary data.</text>
</comment>
<evidence type="ECO:0000313" key="4">
    <source>
        <dbReference type="Proteomes" id="UP000886886"/>
    </source>
</evidence>
<dbReference type="Proteomes" id="UP000886886">
    <property type="component" value="Unassembled WGS sequence"/>
</dbReference>
<feature type="transmembrane region" description="Helical" evidence="2">
    <location>
        <begin position="41"/>
        <end position="61"/>
    </location>
</feature>
<keyword evidence="2" id="KW-1133">Transmembrane helix</keyword>
<organism evidence="3 4">
    <name type="scientific">Candidatus Limivivens merdigallinarum</name>
    <dbReference type="NCBI Taxonomy" id="2840859"/>
    <lineage>
        <taxon>Bacteria</taxon>
        <taxon>Bacillati</taxon>
        <taxon>Bacillota</taxon>
        <taxon>Clostridia</taxon>
        <taxon>Lachnospirales</taxon>
        <taxon>Lachnospiraceae</taxon>
        <taxon>Lachnospiraceae incertae sedis</taxon>
        <taxon>Candidatus Limivivens</taxon>
    </lineage>
</organism>
<gene>
    <name evidence="3" type="ORF">IAB26_11610</name>
</gene>
<reference evidence="3" key="2">
    <citation type="journal article" date="2021" name="PeerJ">
        <title>Extensive microbial diversity within the chicken gut microbiome revealed by metagenomics and culture.</title>
        <authorList>
            <person name="Gilroy R."/>
            <person name="Ravi A."/>
            <person name="Getino M."/>
            <person name="Pursley I."/>
            <person name="Horton D.L."/>
            <person name="Alikhan N.F."/>
            <person name="Baker D."/>
            <person name="Gharbi K."/>
            <person name="Hall N."/>
            <person name="Watson M."/>
            <person name="Adriaenssens E.M."/>
            <person name="Foster-Nyarko E."/>
            <person name="Jarju S."/>
            <person name="Secka A."/>
            <person name="Antonio M."/>
            <person name="Oren A."/>
            <person name="Chaudhuri R.R."/>
            <person name="La Ragione R."/>
            <person name="Hildebrand F."/>
            <person name="Pallen M.J."/>
        </authorList>
    </citation>
    <scope>NUCLEOTIDE SEQUENCE</scope>
    <source>
        <strain evidence="3">ChiSjej3B21-11622</strain>
    </source>
</reference>
<protein>
    <submittedName>
        <fullName evidence="3">Cadmium resistance transporter</fullName>
    </submittedName>
</protein>
<dbReference type="Pfam" id="PF03596">
    <property type="entry name" value="Cad"/>
    <property type="match status" value="1"/>
</dbReference>
<accession>A0A9D0ZXH2</accession>
<evidence type="ECO:0000256" key="1">
    <source>
        <dbReference type="SAM" id="MobiDB-lite"/>
    </source>
</evidence>
<name>A0A9D0ZXH2_9FIRM</name>
<evidence type="ECO:0000313" key="3">
    <source>
        <dbReference type="EMBL" id="HIQ97195.1"/>
    </source>
</evidence>
<evidence type="ECO:0000256" key="2">
    <source>
        <dbReference type="SAM" id="Phobius"/>
    </source>
</evidence>
<reference evidence="3" key="1">
    <citation type="submission" date="2020-10" db="EMBL/GenBank/DDBJ databases">
        <authorList>
            <person name="Gilroy R."/>
        </authorList>
    </citation>
    <scope>NUCLEOTIDE SEQUENCE</scope>
    <source>
        <strain evidence="3">ChiSjej3B21-11622</strain>
    </source>
</reference>
<dbReference type="AlphaFoldDB" id="A0A9D0ZXH2"/>
<keyword evidence="2" id="KW-0812">Transmembrane</keyword>